<dbReference type="PANTHER" id="PTHR31313:SF81">
    <property type="entry name" value="TY1 ENHANCER ACTIVATOR"/>
    <property type="match status" value="1"/>
</dbReference>
<dbReference type="CDD" id="cd12148">
    <property type="entry name" value="fungal_TF_MHR"/>
    <property type="match status" value="1"/>
</dbReference>
<evidence type="ECO:0000256" key="7">
    <source>
        <dbReference type="SAM" id="MobiDB-lite"/>
    </source>
</evidence>
<gene>
    <name evidence="9" type="primary">CTF1_2</name>
    <name evidence="9" type="ORF">BGZ80_004846</name>
</gene>
<evidence type="ECO:0000256" key="3">
    <source>
        <dbReference type="ARBA" id="ARBA00023015"/>
    </source>
</evidence>
<name>A0A9P6SVP1_9FUNG</name>
<proteinExistence type="predicted"/>
<feature type="region of interest" description="Disordered" evidence="7">
    <location>
        <begin position="505"/>
        <end position="551"/>
    </location>
</feature>
<evidence type="ECO:0000256" key="6">
    <source>
        <dbReference type="ARBA" id="ARBA00023242"/>
    </source>
</evidence>
<dbReference type="GO" id="GO:0006351">
    <property type="term" value="P:DNA-templated transcription"/>
    <property type="evidence" value="ECO:0007669"/>
    <property type="project" value="InterPro"/>
</dbReference>
<dbReference type="Proteomes" id="UP000703661">
    <property type="component" value="Unassembled WGS sequence"/>
</dbReference>
<feature type="compositionally biased region" description="Polar residues" evidence="7">
    <location>
        <begin position="682"/>
        <end position="696"/>
    </location>
</feature>
<dbReference type="InterPro" id="IPR007219">
    <property type="entry name" value="XnlR_reg_dom"/>
</dbReference>
<keyword evidence="3" id="KW-0805">Transcription regulation</keyword>
<keyword evidence="2" id="KW-0862">Zinc</keyword>
<evidence type="ECO:0000256" key="4">
    <source>
        <dbReference type="ARBA" id="ARBA00023125"/>
    </source>
</evidence>
<comment type="caution">
    <text evidence="9">The sequence shown here is derived from an EMBL/GenBank/DDBJ whole genome shotgun (WGS) entry which is preliminary data.</text>
</comment>
<feature type="compositionally biased region" description="Basic and acidic residues" evidence="7">
    <location>
        <begin position="510"/>
        <end position="539"/>
    </location>
</feature>
<evidence type="ECO:0000313" key="10">
    <source>
        <dbReference type="Proteomes" id="UP000703661"/>
    </source>
</evidence>
<sequence>MTGYLYIPENKDDTLILPSKDVIDHLMGVYFHSIHPTLPMLHPQTVSDQIHRNESPPSHLFFAMMGLASRFSDNDSYRVPQPGMVCPPSAIFYERARHFIKEEYDMPHIATVQTLLLMSIQQMGFCENKTAWLYVGMAIRMAQELGLNKEPSDQEQSRNRLQCELRKRTWWSVYVVERLVCVGLGRPLSVTRKDCEASFPTYEDDEGDEASGKMHTMDISNFVQLIRLSEIQGSILEFVKTKFSPHGRQPSLNLDSDQDRKIDTSAARFAELDKSLAEWRQNLPESLQNPSAQSPRLHFFLHMIFNTLIILLHRPEVPTSHTSASLCAQAAATISDYIEILMETKVLGSMFISCIYAIFSAGLIHFMNIPSVHKPTIPSTFNPALPELNESHSSHAKTAKTSLKRCIDALKVLSGHWLSAGRRAKVLEDLLDLKHVSLKDLEVDTFRTSPVGPSWVMESQYKEVLVQPAKNQDKLRQRCRSKVMAIQSLLGSDDDFAKMHSRNSFVFPDHNADNNEKNAEESTGEKTETNEDNGQKDTLMHPVKSSTDRSEMSTSLISSQAPIIGLGVQSPYSSAPSVSSSASTLTDASAVQQVSESDPGMLISTASLGISDSPAMSNGKFFTDTKVENGIAVATMVQGDASPQLASSNRTDAQGAPADGRSGTRSSGTPDLQGAMLDPFSMPSSISFPDWNQTKQSSNSNIDINMSDIASQSESQSNGAKQYDQASDIATSAPQPISLSSESSAHPFSGAKALDREEQDLVWNDMPPTLGLDEWTAYIGAMMMRWLYASGQSPSGSSP</sequence>
<dbReference type="EMBL" id="JAAAID010002427">
    <property type="protein sequence ID" value="KAG0007290.1"/>
    <property type="molecule type" value="Genomic_DNA"/>
</dbReference>
<dbReference type="AlphaFoldDB" id="A0A9P6SVP1"/>
<dbReference type="PANTHER" id="PTHR31313">
    <property type="entry name" value="TY1 ENHANCER ACTIVATOR"/>
    <property type="match status" value="1"/>
</dbReference>
<dbReference type="GO" id="GO:0003677">
    <property type="term" value="F:DNA binding"/>
    <property type="evidence" value="ECO:0007669"/>
    <property type="project" value="UniProtKB-KW"/>
</dbReference>
<dbReference type="InterPro" id="IPR051615">
    <property type="entry name" value="Transcr_Regulatory_Elem"/>
</dbReference>
<keyword evidence="1" id="KW-0479">Metal-binding</keyword>
<feature type="domain" description="Xylanolytic transcriptional activator regulatory" evidence="8">
    <location>
        <begin position="131"/>
        <end position="206"/>
    </location>
</feature>
<dbReference type="Pfam" id="PF04082">
    <property type="entry name" value="Fungal_trans"/>
    <property type="match status" value="1"/>
</dbReference>
<keyword evidence="5" id="KW-0804">Transcription</keyword>
<reference evidence="9" key="1">
    <citation type="journal article" date="2020" name="Fungal Divers.">
        <title>Resolving the Mortierellaceae phylogeny through synthesis of multi-gene phylogenetics and phylogenomics.</title>
        <authorList>
            <person name="Vandepol N."/>
            <person name="Liber J."/>
            <person name="Desiro A."/>
            <person name="Na H."/>
            <person name="Kennedy M."/>
            <person name="Barry K."/>
            <person name="Grigoriev I.V."/>
            <person name="Miller A.N."/>
            <person name="O'Donnell K."/>
            <person name="Stajich J.E."/>
            <person name="Bonito G."/>
        </authorList>
    </citation>
    <scope>NUCLEOTIDE SEQUENCE</scope>
    <source>
        <strain evidence="9">NRRL 2769</strain>
    </source>
</reference>
<keyword evidence="4" id="KW-0238">DNA-binding</keyword>
<dbReference type="GO" id="GO:0008270">
    <property type="term" value="F:zinc ion binding"/>
    <property type="evidence" value="ECO:0007669"/>
    <property type="project" value="InterPro"/>
</dbReference>
<keyword evidence="6" id="KW-0539">Nucleus</keyword>
<evidence type="ECO:0000313" key="9">
    <source>
        <dbReference type="EMBL" id="KAG0007290.1"/>
    </source>
</evidence>
<dbReference type="SMART" id="SM00906">
    <property type="entry name" value="Fungal_trans"/>
    <property type="match status" value="1"/>
</dbReference>
<evidence type="ECO:0000256" key="2">
    <source>
        <dbReference type="ARBA" id="ARBA00022833"/>
    </source>
</evidence>
<keyword evidence="10" id="KW-1185">Reference proteome</keyword>
<feature type="region of interest" description="Disordered" evidence="7">
    <location>
        <begin position="641"/>
        <end position="701"/>
    </location>
</feature>
<evidence type="ECO:0000256" key="5">
    <source>
        <dbReference type="ARBA" id="ARBA00023163"/>
    </source>
</evidence>
<organism evidence="9 10">
    <name type="scientific">Entomortierella chlamydospora</name>
    <dbReference type="NCBI Taxonomy" id="101097"/>
    <lineage>
        <taxon>Eukaryota</taxon>
        <taxon>Fungi</taxon>
        <taxon>Fungi incertae sedis</taxon>
        <taxon>Mucoromycota</taxon>
        <taxon>Mortierellomycotina</taxon>
        <taxon>Mortierellomycetes</taxon>
        <taxon>Mortierellales</taxon>
        <taxon>Mortierellaceae</taxon>
        <taxon>Entomortierella</taxon>
    </lineage>
</organism>
<evidence type="ECO:0000256" key="1">
    <source>
        <dbReference type="ARBA" id="ARBA00022723"/>
    </source>
</evidence>
<accession>A0A9P6SVP1</accession>
<protein>
    <submittedName>
        <fullName evidence="9">Transcriptional activator of fatty acid utilization</fullName>
    </submittedName>
</protein>
<evidence type="ECO:0000259" key="8">
    <source>
        <dbReference type="SMART" id="SM00906"/>
    </source>
</evidence>